<evidence type="ECO:0000256" key="14">
    <source>
        <dbReference type="ARBA" id="ARBA00023136"/>
    </source>
</evidence>
<reference evidence="22" key="1">
    <citation type="submission" date="2025-08" db="UniProtKB">
        <authorList>
            <consortium name="Ensembl"/>
        </authorList>
    </citation>
    <scope>IDENTIFICATION</scope>
</reference>
<name>A0A8C9UCY0_SERCA</name>
<feature type="transmembrane region" description="Helical" evidence="20">
    <location>
        <begin position="264"/>
        <end position="283"/>
    </location>
</feature>
<keyword evidence="23" id="KW-1185">Reference proteome</keyword>
<evidence type="ECO:0000256" key="12">
    <source>
        <dbReference type="ARBA" id="ARBA00023128"/>
    </source>
</evidence>
<keyword evidence="3 19" id="KW-0813">Transport</keyword>
<evidence type="ECO:0000256" key="16">
    <source>
        <dbReference type="ARBA" id="ARBA00041895"/>
    </source>
</evidence>
<dbReference type="GO" id="GO:1990542">
    <property type="term" value="P:mitochondrial transmembrane transport"/>
    <property type="evidence" value="ECO:0007669"/>
    <property type="project" value="InterPro"/>
</dbReference>
<dbReference type="GO" id="GO:0034634">
    <property type="term" value="F:glutathione transmembrane transporter activity"/>
    <property type="evidence" value="ECO:0007669"/>
    <property type="project" value="Ensembl"/>
</dbReference>
<evidence type="ECO:0000313" key="22">
    <source>
        <dbReference type="Ensembl" id="ENSSCAP00000012604.1"/>
    </source>
</evidence>
<evidence type="ECO:0000256" key="1">
    <source>
        <dbReference type="ARBA" id="ARBA00004448"/>
    </source>
</evidence>
<comment type="subcellular location">
    <subcellularLocation>
        <location evidence="1">Mitochondrion inner membrane</location>
        <topology evidence="1">Multi-pass membrane protein</topology>
    </subcellularLocation>
</comment>
<feature type="chain" id="PRO_5034175740" description="Mitochondrial glutathione transporter SLC25A39" evidence="21">
    <location>
        <begin position="40"/>
        <end position="501"/>
    </location>
</feature>
<dbReference type="SUPFAM" id="SSF103506">
    <property type="entry name" value="Mitochondrial carrier"/>
    <property type="match status" value="1"/>
</dbReference>
<evidence type="ECO:0000313" key="23">
    <source>
        <dbReference type="Proteomes" id="UP000694409"/>
    </source>
</evidence>
<keyword evidence="5" id="KW-0001">2Fe-2S</keyword>
<evidence type="ECO:0000256" key="5">
    <source>
        <dbReference type="ARBA" id="ARBA00022714"/>
    </source>
</evidence>
<dbReference type="PANTHER" id="PTHR45760:SF1">
    <property type="entry name" value="MITOCHONDRIAL GLUTATHIONE TRANSPORTER SLC25A39-RELATED"/>
    <property type="match status" value="1"/>
</dbReference>
<protein>
    <recommendedName>
        <fullName evidence="17">Mitochondrial glutathione transporter SLC25A39</fullName>
    </recommendedName>
    <alternativeName>
        <fullName evidence="16">Solute carrier family 25 member 39</fullName>
    </alternativeName>
</protein>
<keyword evidence="6" id="KW-0479">Metal-binding</keyword>
<evidence type="ECO:0000256" key="7">
    <source>
        <dbReference type="ARBA" id="ARBA00022737"/>
    </source>
</evidence>
<evidence type="ECO:0000256" key="20">
    <source>
        <dbReference type="SAM" id="Phobius"/>
    </source>
</evidence>
<keyword evidence="4 18" id="KW-0812">Transmembrane</keyword>
<dbReference type="Gene3D" id="1.50.40.10">
    <property type="entry name" value="Mitochondrial carrier domain"/>
    <property type="match status" value="2"/>
</dbReference>
<comment type="catalytic activity">
    <reaction evidence="15">
        <text>glutathione(in) = glutathione(out)</text>
        <dbReference type="Rhea" id="RHEA:74819"/>
        <dbReference type="ChEBI" id="CHEBI:57925"/>
    </reaction>
</comment>
<evidence type="ECO:0000256" key="15">
    <source>
        <dbReference type="ARBA" id="ARBA00036017"/>
    </source>
</evidence>
<dbReference type="GO" id="GO:0046872">
    <property type="term" value="F:metal ion binding"/>
    <property type="evidence" value="ECO:0007669"/>
    <property type="project" value="UniProtKB-KW"/>
</dbReference>
<dbReference type="InterPro" id="IPR018108">
    <property type="entry name" value="MCP_transmembrane"/>
</dbReference>
<dbReference type="Proteomes" id="UP000694409">
    <property type="component" value="Unassembled WGS sequence"/>
</dbReference>
<keyword evidence="13" id="KW-0350">Heme biosynthesis</keyword>
<keyword evidence="14 18" id="KW-0472">Membrane</keyword>
<proteinExistence type="inferred from homology"/>
<gene>
    <name evidence="22" type="primary">SLC25A39</name>
</gene>
<keyword evidence="9 20" id="KW-1133">Transmembrane helix</keyword>
<dbReference type="Pfam" id="PF00153">
    <property type="entry name" value="Mito_carr"/>
    <property type="match status" value="4"/>
</dbReference>
<keyword evidence="7" id="KW-0677">Repeat</keyword>
<evidence type="ECO:0000256" key="19">
    <source>
        <dbReference type="RuleBase" id="RU000488"/>
    </source>
</evidence>
<dbReference type="GO" id="GO:0005743">
    <property type="term" value="C:mitochondrial inner membrane"/>
    <property type="evidence" value="ECO:0007669"/>
    <property type="project" value="UniProtKB-SubCell"/>
</dbReference>
<dbReference type="PROSITE" id="PS50920">
    <property type="entry name" value="SOLCAR"/>
    <property type="match status" value="3"/>
</dbReference>
<dbReference type="PRINTS" id="PR00926">
    <property type="entry name" value="MITOCARRIER"/>
</dbReference>
<dbReference type="GO" id="GO:0072753">
    <property type="term" value="P:cellular response to glutathione"/>
    <property type="evidence" value="ECO:0007669"/>
    <property type="project" value="Ensembl"/>
</dbReference>
<evidence type="ECO:0000256" key="13">
    <source>
        <dbReference type="ARBA" id="ARBA00023133"/>
    </source>
</evidence>
<feature type="transmembrane region" description="Helical" evidence="20">
    <location>
        <begin position="303"/>
        <end position="326"/>
    </location>
</feature>
<dbReference type="GeneTree" id="ENSGT00940000156382"/>
<comment type="similarity">
    <text evidence="2 19">Belongs to the mitochondrial carrier (TC 2.A.29) family.</text>
</comment>
<dbReference type="InterPro" id="IPR045315">
    <property type="entry name" value="Mtm1-like"/>
</dbReference>
<feature type="repeat" description="Solcar" evidence="18">
    <location>
        <begin position="300"/>
        <end position="384"/>
    </location>
</feature>
<keyword evidence="11" id="KW-0411">Iron-sulfur</keyword>
<dbReference type="GO" id="GO:0006783">
    <property type="term" value="P:heme biosynthetic process"/>
    <property type="evidence" value="ECO:0007669"/>
    <property type="project" value="UniProtKB-KW"/>
</dbReference>
<dbReference type="Ensembl" id="ENSSCAT00000014188.1">
    <property type="protein sequence ID" value="ENSSCAP00000012604.1"/>
    <property type="gene ID" value="ENSSCAG00000009416.1"/>
</dbReference>
<evidence type="ECO:0000256" key="4">
    <source>
        <dbReference type="ARBA" id="ARBA00022692"/>
    </source>
</evidence>
<evidence type="ECO:0000256" key="11">
    <source>
        <dbReference type="ARBA" id="ARBA00023014"/>
    </source>
</evidence>
<evidence type="ECO:0000256" key="9">
    <source>
        <dbReference type="ARBA" id="ARBA00022989"/>
    </source>
</evidence>
<keyword evidence="12" id="KW-0496">Mitochondrion</keyword>
<feature type="repeat" description="Solcar" evidence="18">
    <location>
        <begin position="394"/>
        <end position="488"/>
    </location>
</feature>
<feature type="repeat" description="Solcar" evidence="18">
    <location>
        <begin position="158"/>
        <end position="292"/>
    </location>
</feature>
<sequence length="501" mass="54408">MAVLGSAAIPARAGGGCHSMACLWTLFLPFLNFPRAGRGQSSFPKDVEGRTVSTSPARLGLLPVWGQGVLSGLGRPWEPCHPPGHPDYGGPSPAVCCSDSTAGVGHLWDTLLDWGCWGGSQGTSPLHREPPGSSIPCCALQGDSAMAEKMPPSPGGGITPLQQMLASGTGAILTSLFVTPLDVVKIRLQAQRTPFSKVLAAQSVPWGAQPATWKCFLYCNGLMDHLYVCQNGNGCTAWYKAPGHFTGTLDAFVKITRYEGIRSLWSGLPPTLVMAVPATVIYFTTYDQLRDYLHARMGSWNHYIPLLAGALARLGAVTVISPLELIRTKMQSQQLSYRELRVCIQSAVAQDGWLSLWRGWGPTVLRDVPFSALYWFNYELVRTWLCRQAWLDGATFMVSFASGAISGTVAAVLTLPFDVVKTQRQIELGDSEVHPVTASKPSSTWLLMQRIRAESGTRGLFAGFLPRVIKVAPACAIMISTYEFGKSFFQKLNQEQQLRGL</sequence>
<organism evidence="22 23">
    <name type="scientific">Serinus canaria</name>
    <name type="common">Island canary</name>
    <name type="synonym">Fringilla canaria</name>
    <dbReference type="NCBI Taxonomy" id="9135"/>
    <lineage>
        <taxon>Eukaryota</taxon>
        <taxon>Metazoa</taxon>
        <taxon>Chordata</taxon>
        <taxon>Craniata</taxon>
        <taxon>Vertebrata</taxon>
        <taxon>Euteleostomi</taxon>
        <taxon>Archelosauria</taxon>
        <taxon>Archosauria</taxon>
        <taxon>Dinosauria</taxon>
        <taxon>Saurischia</taxon>
        <taxon>Theropoda</taxon>
        <taxon>Coelurosauria</taxon>
        <taxon>Aves</taxon>
        <taxon>Neognathae</taxon>
        <taxon>Neoaves</taxon>
        <taxon>Telluraves</taxon>
        <taxon>Australaves</taxon>
        <taxon>Passeriformes</taxon>
        <taxon>Passeroidea</taxon>
        <taxon>Fringillidae</taxon>
        <taxon>Carduelinae</taxon>
        <taxon>Serinus</taxon>
    </lineage>
</organism>
<dbReference type="GO" id="GO:0051537">
    <property type="term" value="F:2 iron, 2 sulfur cluster binding"/>
    <property type="evidence" value="ECO:0007669"/>
    <property type="project" value="UniProtKB-KW"/>
</dbReference>
<dbReference type="AlphaFoldDB" id="A0A8C9UCY0"/>
<accession>A0A8C9UCY0</accession>
<reference evidence="22" key="2">
    <citation type="submission" date="2025-09" db="UniProtKB">
        <authorList>
            <consortium name="Ensembl"/>
        </authorList>
    </citation>
    <scope>IDENTIFICATION</scope>
</reference>
<dbReference type="PANTHER" id="PTHR45760">
    <property type="entry name" value="FI19922P1-RELATED"/>
    <property type="match status" value="1"/>
</dbReference>
<evidence type="ECO:0000256" key="8">
    <source>
        <dbReference type="ARBA" id="ARBA00022792"/>
    </source>
</evidence>
<feature type="signal peptide" evidence="21">
    <location>
        <begin position="1"/>
        <end position="39"/>
    </location>
</feature>
<dbReference type="InterPro" id="IPR002067">
    <property type="entry name" value="MCP"/>
</dbReference>
<evidence type="ECO:0000256" key="6">
    <source>
        <dbReference type="ARBA" id="ARBA00022723"/>
    </source>
</evidence>
<evidence type="ECO:0000256" key="18">
    <source>
        <dbReference type="PROSITE-ProRule" id="PRU00282"/>
    </source>
</evidence>
<dbReference type="GO" id="GO:0160007">
    <property type="term" value="P:glutathione import into mitochondrion"/>
    <property type="evidence" value="ECO:0007669"/>
    <property type="project" value="Ensembl"/>
</dbReference>
<evidence type="ECO:0000256" key="3">
    <source>
        <dbReference type="ARBA" id="ARBA00022448"/>
    </source>
</evidence>
<keyword evidence="21" id="KW-0732">Signal</keyword>
<evidence type="ECO:0000256" key="17">
    <source>
        <dbReference type="ARBA" id="ARBA00044796"/>
    </source>
</evidence>
<evidence type="ECO:0000256" key="2">
    <source>
        <dbReference type="ARBA" id="ARBA00006375"/>
    </source>
</evidence>
<keyword evidence="8" id="KW-0999">Mitochondrion inner membrane</keyword>
<evidence type="ECO:0000256" key="10">
    <source>
        <dbReference type="ARBA" id="ARBA00023004"/>
    </source>
</evidence>
<keyword evidence="10" id="KW-0408">Iron</keyword>
<dbReference type="GO" id="GO:0071281">
    <property type="term" value="P:cellular response to iron ion"/>
    <property type="evidence" value="ECO:0007669"/>
    <property type="project" value="Ensembl"/>
</dbReference>
<evidence type="ECO:0000256" key="21">
    <source>
        <dbReference type="SAM" id="SignalP"/>
    </source>
</evidence>
<dbReference type="InterPro" id="IPR023395">
    <property type="entry name" value="MCP_dom_sf"/>
</dbReference>